<protein>
    <submittedName>
        <fullName evidence="1">Uncharacterized protein</fullName>
    </submittedName>
</protein>
<name>A0A0F8WZ66_9ZZZZ</name>
<sequence>MYEGSMFSPEPSWDRSDTKEMGKAVLIAALSAFVAKLAEWGVEGIQERLKKDEPSKDKEA</sequence>
<accession>A0A0F8WZ66</accession>
<evidence type="ECO:0000313" key="1">
    <source>
        <dbReference type="EMBL" id="KKK53775.1"/>
    </source>
</evidence>
<proteinExistence type="predicted"/>
<gene>
    <name evidence="1" type="ORF">LCGC14_3091390</name>
</gene>
<reference evidence="1" key="1">
    <citation type="journal article" date="2015" name="Nature">
        <title>Complex archaea that bridge the gap between prokaryotes and eukaryotes.</title>
        <authorList>
            <person name="Spang A."/>
            <person name="Saw J.H."/>
            <person name="Jorgensen S.L."/>
            <person name="Zaremba-Niedzwiedzka K."/>
            <person name="Martijn J."/>
            <person name="Lind A.E."/>
            <person name="van Eijk R."/>
            <person name="Schleper C."/>
            <person name="Guy L."/>
            <person name="Ettema T.J."/>
        </authorList>
    </citation>
    <scope>NUCLEOTIDE SEQUENCE</scope>
</reference>
<organism evidence="1">
    <name type="scientific">marine sediment metagenome</name>
    <dbReference type="NCBI Taxonomy" id="412755"/>
    <lineage>
        <taxon>unclassified sequences</taxon>
        <taxon>metagenomes</taxon>
        <taxon>ecological metagenomes</taxon>
    </lineage>
</organism>
<dbReference type="EMBL" id="LAZR01066336">
    <property type="protein sequence ID" value="KKK53775.1"/>
    <property type="molecule type" value="Genomic_DNA"/>
</dbReference>
<dbReference type="AlphaFoldDB" id="A0A0F8WZ66"/>
<comment type="caution">
    <text evidence="1">The sequence shown here is derived from an EMBL/GenBank/DDBJ whole genome shotgun (WGS) entry which is preliminary data.</text>
</comment>